<keyword evidence="7" id="KW-1185">Reference proteome</keyword>
<keyword evidence="2 5" id="KW-0812">Transmembrane</keyword>
<dbReference type="PANTHER" id="PTHR12714:SF9">
    <property type="entry name" value="PROTEIN-S-ISOPRENYLCYSTEINE O-METHYLTRANSFERASE"/>
    <property type="match status" value="1"/>
</dbReference>
<keyword evidence="5" id="KW-0489">Methyltransferase</keyword>
<protein>
    <recommendedName>
        <fullName evidence="5">Protein-S-isoprenylcysteine O-methyltransferase</fullName>
        <ecNumber evidence="5">2.1.1.100</ecNumber>
    </recommendedName>
</protein>
<evidence type="ECO:0000256" key="1">
    <source>
        <dbReference type="ARBA" id="ARBA00004141"/>
    </source>
</evidence>
<keyword evidence="5" id="KW-0949">S-adenosyl-L-methionine</keyword>
<keyword evidence="4 5" id="KW-0472">Membrane</keyword>
<feature type="transmembrane region" description="Helical" evidence="5">
    <location>
        <begin position="117"/>
        <end position="138"/>
    </location>
</feature>
<evidence type="ECO:0000256" key="2">
    <source>
        <dbReference type="ARBA" id="ARBA00022692"/>
    </source>
</evidence>
<feature type="transmembrane region" description="Helical" evidence="5">
    <location>
        <begin position="144"/>
        <end position="164"/>
    </location>
</feature>
<evidence type="ECO:0000256" key="5">
    <source>
        <dbReference type="RuleBase" id="RU362022"/>
    </source>
</evidence>
<dbReference type="Proteomes" id="UP000696485">
    <property type="component" value="Unassembled WGS sequence"/>
</dbReference>
<dbReference type="AlphaFoldDB" id="A0A9P5VIX8"/>
<dbReference type="GO" id="GO:0032259">
    <property type="term" value="P:methylation"/>
    <property type="evidence" value="ECO:0007669"/>
    <property type="project" value="UniProtKB-KW"/>
</dbReference>
<dbReference type="InterPro" id="IPR007269">
    <property type="entry name" value="ICMT_MeTrfase"/>
</dbReference>
<accession>A0A9P5VIX8</accession>
<organism evidence="6 7">
    <name type="scientific">Podila minutissima</name>
    <dbReference type="NCBI Taxonomy" id="64525"/>
    <lineage>
        <taxon>Eukaryota</taxon>
        <taxon>Fungi</taxon>
        <taxon>Fungi incertae sedis</taxon>
        <taxon>Mucoromycota</taxon>
        <taxon>Mortierellomycotina</taxon>
        <taxon>Mortierellomycetes</taxon>
        <taxon>Mortierellales</taxon>
        <taxon>Mortierellaceae</taxon>
        <taxon>Podila</taxon>
    </lineage>
</organism>
<dbReference type="GO" id="GO:0004671">
    <property type="term" value="F:protein C-terminal S-isoprenylcysteine carboxyl O-methyltransferase activity"/>
    <property type="evidence" value="ECO:0007669"/>
    <property type="project" value="UniProtKB-EC"/>
</dbReference>
<sequence>MALQRPKSTKTENVDKIQKETLLVDSYRALVSPLGQSIVVSVSTLYLFLMHQGTIPAELKSWQLLTMISSVLATALRHWALKTLDRFFTFKLAIREGHRLVKTGPYRCLLHPSYTGLITIFLTYVAVMGYGGLWTYLIQPRLPIPVPGALVALAVLWYQMAAFFNRAKEEEAMLAQTFGQEWADHAATRWRLVPLIY</sequence>
<comment type="similarity">
    <text evidence="5">Belongs to the class VI-like SAM-binding methyltransferase superfamily. Isoprenylcysteine carboxyl methyltransferase family.</text>
</comment>
<dbReference type="Pfam" id="PF04140">
    <property type="entry name" value="ICMT"/>
    <property type="match status" value="1"/>
</dbReference>
<keyword evidence="3 5" id="KW-1133">Transmembrane helix</keyword>
<dbReference type="EMBL" id="JAAAUY010000683">
    <property type="protein sequence ID" value="KAF9327256.1"/>
    <property type="molecule type" value="Genomic_DNA"/>
</dbReference>
<evidence type="ECO:0000313" key="6">
    <source>
        <dbReference type="EMBL" id="KAF9327256.1"/>
    </source>
</evidence>
<keyword evidence="5" id="KW-0808">Transferase</keyword>
<name>A0A9P5VIX8_9FUNG</name>
<feature type="transmembrane region" description="Helical" evidence="5">
    <location>
        <begin position="29"/>
        <end position="49"/>
    </location>
</feature>
<evidence type="ECO:0000256" key="3">
    <source>
        <dbReference type="ARBA" id="ARBA00022989"/>
    </source>
</evidence>
<dbReference type="EC" id="2.1.1.100" evidence="5"/>
<comment type="subcellular location">
    <subcellularLocation>
        <location evidence="5">Endoplasmic reticulum membrane</location>
        <topology evidence="5">Multi-pass membrane protein</topology>
    </subcellularLocation>
    <subcellularLocation>
        <location evidence="1">Membrane</location>
        <topology evidence="1">Multi-pass membrane protein</topology>
    </subcellularLocation>
</comment>
<dbReference type="Gene3D" id="1.20.120.1630">
    <property type="match status" value="1"/>
</dbReference>
<evidence type="ECO:0000256" key="4">
    <source>
        <dbReference type="ARBA" id="ARBA00023136"/>
    </source>
</evidence>
<comment type="caution">
    <text evidence="6">The sequence shown here is derived from an EMBL/GenBank/DDBJ whole genome shotgun (WGS) entry which is preliminary data.</text>
</comment>
<dbReference type="PANTHER" id="PTHR12714">
    <property type="entry name" value="PROTEIN-S ISOPRENYLCYSTEINE O-METHYLTRANSFERASE"/>
    <property type="match status" value="1"/>
</dbReference>
<comment type="catalytic activity">
    <reaction evidence="5">
        <text>[protein]-C-terminal S-[(2E,6E)-farnesyl]-L-cysteine + S-adenosyl-L-methionine = [protein]-C-terminal S-[(2E,6E)-farnesyl]-L-cysteine methyl ester + S-adenosyl-L-homocysteine</text>
        <dbReference type="Rhea" id="RHEA:21672"/>
        <dbReference type="Rhea" id="RHEA-COMP:12125"/>
        <dbReference type="Rhea" id="RHEA-COMP:12126"/>
        <dbReference type="ChEBI" id="CHEBI:57856"/>
        <dbReference type="ChEBI" id="CHEBI:59789"/>
        <dbReference type="ChEBI" id="CHEBI:90510"/>
        <dbReference type="ChEBI" id="CHEBI:90511"/>
        <dbReference type="EC" id="2.1.1.100"/>
    </reaction>
</comment>
<gene>
    <name evidence="6" type="ORF">BG006_009402</name>
</gene>
<evidence type="ECO:0000313" key="7">
    <source>
        <dbReference type="Proteomes" id="UP000696485"/>
    </source>
</evidence>
<reference evidence="6" key="1">
    <citation type="journal article" date="2020" name="Fungal Divers.">
        <title>Resolving the Mortierellaceae phylogeny through synthesis of multi-gene phylogenetics and phylogenomics.</title>
        <authorList>
            <person name="Vandepol N."/>
            <person name="Liber J."/>
            <person name="Desiro A."/>
            <person name="Na H."/>
            <person name="Kennedy M."/>
            <person name="Barry K."/>
            <person name="Grigoriev I.V."/>
            <person name="Miller A.N."/>
            <person name="O'Donnell K."/>
            <person name="Stajich J.E."/>
            <person name="Bonito G."/>
        </authorList>
    </citation>
    <scope>NUCLEOTIDE SEQUENCE</scope>
    <source>
        <strain evidence="6">NVP1</strain>
    </source>
</reference>
<proteinExistence type="inferred from homology"/>
<keyword evidence="5" id="KW-0256">Endoplasmic reticulum</keyword>
<dbReference type="GO" id="GO:0005789">
    <property type="term" value="C:endoplasmic reticulum membrane"/>
    <property type="evidence" value="ECO:0007669"/>
    <property type="project" value="UniProtKB-SubCell"/>
</dbReference>
<feature type="transmembrane region" description="Helical" evidence="5">
    <location>
        <begin position="61"/>
        <end position="81"/>
    </location>
</feature>